<keyword evidence="2" id="KW-1185">Reference proteome</keyword>
<evidence type="ECO:0000313" key="1">
    <source>
        <dbReference type="EMBL" id="TCO07362.1"/>
    </source>
</evidence>
<reference evidence="1 2" key="1">
    <citation type="submission" date="2019-03" db="EMBL/GenBank/DDBJ databases">
        <title>Genomic Encyclopedia of Type Strains, Phase IV (KMG-IV): sequencing the most valuable type-strain genomes for metagenomic binning, comparative biology and taxonomic classification.</title>
        <authorList>
            <person name="Goeker M."/>
        </authorList>
    </citation>
    <scope>NUCLEOTIDE SEQUENCE [LARGE SCALE GENOMIC DNA]</scope>
    <source>
        <strain evidence="1 2">DSM 22958</strain>
    </source>
</reference>
<organism evidence="1 2">
    <name type="scientific">Camelimonas lactis</name>
    <dbReference type="NCBI Taxonomy" id="659006"/>
    <lineage>
        <taxon>Bacteria</taxon>
        <taxon>Pseudomonadati</taxon>
        <taxon>Pseudomonadota</taxon>
        <taxon>Alphaproteobacteria</taxon>
        <taxon>Hyphomicrobiales</taxon>
        <taxon>Chelatococcaceae</taxon>
        <taxon>Camelimonas</taxon>
    </lineage>
</organism>
<accession>A0A4R2GJ58</accession>
<protein>
    <submittedName>
        <fullName evidence="1">Uncharacterized protein</fullName>
    </submittedName>
</protein>
<comment type="caution">
    <text evidence="1">The sequence shown here is derived from an EMBL/GenBank/DDBJ whole genome shotgun (WGS) entry which is preliminary data.</text>
</comment>
<gene>
    <name evidence="1" type="ORF">EV666_1346</name>
</gene>
<dbReference type="AlphaFoldDB" id="A0A4R2GJ58"/>
<dbReference type="EMBL" id="SLWL01000034">
    <property type="protein sequence ID" value="TCO07362.1"/>
    <property type="molecule type" value="Genomic_DNA"/>
</dbReference>
<evidence type="ECO:0000313" key="2">
    <source>
        <dbReference type="Proteomes" id="UP000294881"/>
    </source>
</evidence>
<sequence length="445" mass="48875">MSVSVGHSDIDSLVLAVRDRESRRLIGEAITAYRGGALRSAIMSTWIAVAYDIIAKARELAGQGEAAPRAFVADLDAAIAAKDKRKLQTIESELLDKANSDLQLLAPHEYSALGRLRDDRHLCAHPAFVVEDELFQPSPELVRAHIVHALQHLLIHAPLQGKSAIARFDADLLGPAFPATPEDIGAFLRARYLDRAKDILVVNLIKAILAAPFGAERQKYATKVRTLAVVLREIAKSKTAIYDGMMPTFVAVRVGQIQDDVLLSISPFLEADPRIWDWMAEPDRTRIRRLLETADVDTLKAHAAFDAFAIAPLSAVLVDRFNGFDATTKISIISEHPRRELVPAGIALYAQAGSYRSAEQLGQSVILPLAPLFEADDLQTVLTAAADNGQIWDAAGTPEILEQLFDSTRTLLPASRPHWEAFLGELNGRQQQRYSGLRERLNANP</sequence>
<dbReference type="RefSeq" id="WP_132010919.1">
    <property type="nucleotide sequence ID" value="NZ_JBHUNN010000002.1"/>
</dbReference>
<name>A0A4R2GJ58_9HYPH</name>
<dbReference type="OrthoDB" id="8781389at2"/>
<dbReference type="Proteomes" id="UP000294881">
    <property type="component" value="Unassembled WGS sequence"/>
</dbReference>
<proteinExistence type="predicted"/>